<keyword evidence="3" id="KW-1185">Reference proteome</keyword>
<feature type="domain" description="NIF system FeS cluster assembly NifU N-terminal" evidence="1">
    <location>
        <begin position="10"/>
        <end position="134"/>
    </location>
</feature>
<dbReference type="PANTHER" id="PTHR10093">
    <property type="entry name" value="IRON-SULFUR CLUSTER ASSEMBLY ENZYME NIFU HOMOLOG"/>
    <property type="match status" value="1"/>
</dbReference>
<dbReference type="CDD" id="cd06664">
    <property type="entry name" value="IscU_like"/>
    <property type="match status" value="1"/>
</dbReference>
<evidence type="ECO:0000259" key="1">
    <source>
        <dbReference type="Pfam" id="PF01592"/>
    </source>
</evidence>
<reference evidence="2" key="1">
    <citation type="submission" date="2022-10" db="EMBL/GenBank/DDBJ databases">
        <title>Whole-Genome Sequencing of Brachybacterium huguangmaarense BRM-3, Isolated from Betula schmidtii.</title>
        <authorList>
            <person name="Haam D."/>
        </authorList>
    </citation>
    <scope>NUCLEOTIDE SEQUENCE</scope>
    <source>
        <strain evidence="2">BRM-3</strain>
    </source>
</reference>
<proteinExistence type="predicted"/>
<accession>A0ABY6G091</accession>
<gene>
    <name evidence="2" type="ORF">BRM3_11635</name>
</gene>
<dbReference type="InterPro" id="IPR002871">
    <property type="entry name" value="NIF_FeS_clus_asmbl_NifU_N"/>
</dbReference>
<evidence type="ECO:0000313" key="2">
    <source>
        <dbReference type="EMBL" id="UYG16256.1"/>
    </source>
</evidence>
<dbReference type="Gene3D" id="3.90.1010.10">
    <property type="match status" value="1"/>
</dbReference>
<evidence type="ECO:0000313" key="3">
    <source>
        <dbReference type="Proteomes" id="UP001164305"/>
    </source>
</evidence>
<dbReference type="Pfam" id="PF01592">
    <property type="entry name" value="NifU_N"/>
    <property type="match status" value="1"/>
</dbReference>
<dbReference type="EMBL" id="CP107020">
    <property type="protein sequence ID" value="UYG16256.1"/>
    <property type="molecule type" value="Genomic_DNA"/>
</dbReference>
<dbReference type="NCBIfam" id="TIGR01994">
    <property type="entry name" value="SUF_scaf_2"/>
    <property type="match status" value="1"/>
</dbReference>
<organism evidence="2 3">
    <name type="scientific">Brachybacterium huguangmaarense</name>
    <dbReference type="NCBI Taxonomy" id="1652028"/>
    <lineage>
        <taxon>Bacteria</taxon>
        <taxon>Bacillati</taxon>
        <taxon>Actinomycetota</taxon>
        <taxon>Actinomycetes</taxon>
        <taxon>Micrococcales</taxon>
        <taxon>Dermabacteraceae</taxon>
        <taxon>Brachybacterium</taxon>
    </lineage>
</organism>
<dbReference type="Proteomes" id="UP001164305">
    <property type="component" value="Chromosome"/>
</dbReference>
<dbReference type="SUPFAM" id="SSF82649">
    <property type="entry name" value="SufE/NifU"/>
    <property type="match status" value="1"/>
</dbReference>
<protein>
    <submittedName>
        <fullName evidence="2">SUF system NifU family Fe-S cluster assembly protein</fullName>
    </submittedName>
</protein>
<sequence length="158" mass="17201">MTSTHLNSLYTEIIFEHDKRPQHAGLREPFDSEVHHVNPTCGDEITLRLHLTGSDETATIQDVSYDAQGCAMSRASASILADLLREQSVHHANEIADSFELSMASRGKDPGDEELIGDGVALLGASKFPGRVKCVLMAWKAYRAALVEAQAAIDRRGA</sequence>
<dbReference type="RefSeq" id="WP_263593469.1">
    <property type="nucleotide sequence ID" value="NZ_CP107020.1"/>
</dbReference>
<name>A0ABY6G091_9MICO</name>